<evidence type="ECO:0000313" key="2">
    <source>
        <dbReference type="EMBL" id="GFF34282.1"/>
    </source>
</evidence>
<sequence>MPGPIKSSQSVYCEERPKGGIRGIPEDEAALKACIASISPSTTTRRWIIYQKQDSEREQAVSNVANDARSAMNDDRNAGDAVAVNSTALGQPQRRSQSIDDDNVIKTPFQDCSRFHQTVPRSIIITLRPL</sequence>
<dbReference type="AlphaFoldDB" id="A0A8H3NMD2"/>
<accession>A0A8H3NMD2</accession>
<proteinExistence type="predicted"/>
<dbReference type="EMBL" id="BLKC01000023">
    <property type="protein sequence ID" value="GFF34282.1"/>
    <property type="molecule type" value="Genomic_DNA"/>
</dbReference>
<evidence type="ECO:0000313" key="3">
    <source>
        <dbReference type="Proteomes" id="UP000465221"/>
    </source>
</evidence>
<gene>
    <name evidence="2" type="ORF">IFM46972_04172</name>
</gene>
<organism evidence="2 3">
    <name type="scientific">Aspergillus udagawae</name>
    <dbReference type="NCBI Taxonomy" id="91492"/>
    <lineage>
        <taxon>Eukaryota</taxon>
        <taxon>Fungi</taxon>
        <taxon>Dikarya</taxon>
        <taxon>Ascomycota</taxon>
        <taxon>Pezizomycotina</taxon>
        <taxon>Eurotiomycetes</taxon>
        <taxon>Eurotiomycetidae</taxon>
        <taxon>Eurotiales</taxon>
        <taxon>Aspergillaceae</taxon>
        <taxon>Aspergillus</taxon>
        <taxon>Aspergillus subgen. Fumigati</taxon>
    </lineage>
</organism>
<protein>
    <submittedName>
        <fullName evidence="2">Exo-beta-D-glucosaminidase</fullName>
    </submittedName>
</protein>
<evidence type="ECO:0000256" key="1">
    <source>
        <dbReference type="SAM" id="MobiDB-lite"/>
    </source>
</evidence>
<reference evidence="2 3" key="1">
    <citation type="submission" date="2020-01" db="EMBL/GenBank/DDBJ databases">
        <title>Draft genome sequence of Aspergillus udagawae IFM 46972.</title>
        <authorList>
            <person name="Takahashi H."/>
            <person name="Yaguchi T."/>
        </authorList>
    </citation>
    <scope>NUCLEOTIDE SEQUENCE [LARGE SCALE GENOMIC DNA]</scope>
    <source>
        <strain evidence="2 3">IFM 46972</strain>
    </source>
</reference>
<comment type="caution">
    <text evidence="2">The sequence shown here is derived from an EMBL/GenBank/DDBJ whole genome shotgun (WGS) entry which is preliminary data.</text>
</comment>
<dbReference type="Proteomes" id="UP000465221">
    <property type="component" value="Unassembled WGS sequence"/>
</dbReference>
<feature type="compositionally biased region" description="Polar residues" evidence="1">
    <location>
        <begin position="84"/>
        <end position="96"/>
    </location>
</feature>
<name>A0A8H3NMD2_9EURO</name>
<feature type="region of interest" description="Disordered" evidence="1">
    <location>
        <begin position="70"/>
        <end position="105"/>
    </location>
</feature>